<feature type="chain" id="PRO_5044245591" evidence="1">
    <location>
        <begin position="29"/>
        <end position="247"/>
    </location>
</feature>
<reference evidence="2 3" key="1">
    <citation type="journal article" date="2013" name="Genome Announc.">
        <title>Draft Genome Sequence of Staphylococcus simulans UMC-CNS-990, Isolated from a Case of Chronic Bovine Mastitis.</title>
        <authorList>
            <person name="Calcutt M.J."/>
            <person name="Foecking M.F."/>
            <person name="Hsieh H.Y."/>
            <person name="Perry J."/>
            <person name="Stewart G.C."/>
            <person name="Middleton J.R."/>
        </authorList>
    </citation>
    <scope>NUCLEOTIDE SEQUENCE [LARGE SCALE GENOMIC DNA]</scope>
    <source>
        <strain evidence="2 3">LRHMDP3</strain>
    </source>
</reference>
<sequence>MKKGRLILLLATGLISMGLWDSSGVVLAANKPQAGDIHLGGADGSSYRKLINSITFQYSNDAVVYDEGTDTFKIPIRFGSLESDGLDRYLEFGYSFNDALEGKIKRVVISPDGLVPAVITSLNANREFARRWDGSDGKSVSHQLGGRADAVIYMQAHKIMPEDWIAVRMETNRVEGKHPVHPAFRSTRILEYNDFGPALNAKLLEAMKKKQSMTRPRILNRFKKKLKKKLTQSRLTRTLTSSFRKSF</sequence>
<accession>A0AB33XQU4</accession>
<dbReference type="AlphaFoldDB" id="A0AB33XQU4"/>
<dbReference type="Proteomes" id="UP000009352">
    <property type="component" value="Unassembled WGS sequence"/>
</dbReference>
<protein>
    <submittedName>
        <fullName evidence="2">Cell-wall-anchored protein SasC (LPXTG motif)</fullName>
    </submittedName>
</protein>
<organism evidence="2 3">
    <name type="scientific">Lacticaseibacillus rhamnosus LRHMDP3</name>
    <dbReference type="NCBI Taxonomy" id="1203259"/>
    <lineage>
        <taxon>Bacteria</taxon>
        <taxon>Bacillati</taxon>
        <taxon>Bacillota</taxon>
        <taxon>Bacilli</taxon>
        <taxon>Lactobacillales</taxon>
        <taxon>Lactobacillaceae</taxon>
        <taxon>Lacticaseibacillus</taxon>
    </lineage>
</organism>
<name>A0AB33XQU4_LACRH</name>
<proteinExistence type="predicted"/>
<keyword evidence="1" id="KW-0732">Signal</keyword>
<evidence type="ECO:0000256" key="1">
    <source>
        <dbReference type="SAM" id="SignalP"/>
    </source>
</evidence>
<gene>
    <name evidence="2" type="ORF">LRHMDP3_2913</name>
</gene>
<comment type="caution">
    <text evidence="2">The sequence shown here is derived from an EMBL/GenBank/DDBJ whole genome shotgun (WGS) entry which is preliminary data.</text>
</comment>
<dbReference type="EMBL" id="AMQX01000034">
    <property type="protein sequence ID" value="EKS48386.1"/>
    <property type="molecule type" value="Genomic_DNA"/>
</dbReference>
<feature type="signal peptide" evidence="1">
    <location>
        <begin position="1"/>
        <end position="28"/>
    </location>
</feature>
<evidence type="ECO:0000313" key="2">
    <source>
        <dbReference type="EMBL" id="EKS48386.1"/>
    </source>
</evidence>
<evidence type="ECO:0000313" key="3">
    <source>
        <dbReference type="Proteomes" id="UP000009352"/>
    </source>
</evidence>